<dbReference type="HOGENOM" id="CLU_2403370_0_0_1"/>
<evidence type="ECO:0000313" key="2">
    <source>
        <dbReference type="Proteomes" id="UP000006591"/>
    </source>
</evidence>
<dbReference type="Gramene" id="ONIVA11G02860.1">
    <property type="protein sequence ID" value="ONIVA11G02860.1"/>
    <property type="gene ID" value="ONIVA11G02860"/>
</dbReference>
<proteinExistence type="predicted"/>
<keyword evidence="2" id="KW-1185">Reference proteome</keyword>
<protein>
    <submittedName>
        <fullName evidence="1">Uncharacterized protein</fullName>
    </submittedName>
</protein>
<dbReference type="Proteomes" id="UP000006591">
    <property type="component" value="Chromosome 11"/>
</dbReference>
<reference evidence="1" key="2">
    <citation type="submission" date="2018-04" db="EMBL/GenBank/DDBJ databases">
        <title>OnivRS2 (Oryza nivara Reference Sequence Version 2).</title>
        <authorList>
            <person name="Zhang J."/>
            <person name="Kudrna D."/>
            <person name="Lee S."/>
            <person name="Talag J."/>
            <person name="Rajasekar S."/>
            <person name="Welchert J."/>
            <person name="Hsing Y.-I."/>
            <person name="Wing R.A."/>
        </authorList>
    </citation>
    <scope>NUCLEOTIDE SEQUENCE [LARGE SCALE GENOMIC DNA]</scope>
    <source>
        <strain evidence="1">SL10</strain>
    </source>
</reference>
<dbReference type="EnsemblPlants" id="ONIVA11G02860.1">
    <property type="protein sequence ID" value="ONIVA11G02860.1"/>
    <property type="gene ID" value="ONIVA11G02860"/>
</dbReference>
<sequence length="93" mass="9823">MATGKTRPTTYLGGADLGLVQGAAVEVGHPAEAAAAVLDDGANGLPPSPLRLLRRVLGRHIEVLLQVPVKLLHPRPVSTLTLTHTKRSPPLHY</sequence>
<evidence type="ECO:0000313" key="1">
    <source>
        <dbReference type="EnsemblPlants" id="ONIVA11G02860.1"/>
    </source>
</evidence>
<reference evidence="1" key="1">
    <citation type="submission" date="2015-04" db="UniProtKB">
        <authorList>
            <consortium name="EnsemblPlants"/>
        </authorList>
    </citation>
    <scope>IDENTIFICATION</scope>
    <source>
        <strain evidence="1">SL10</strain>
    </source>
</reference>
<organism evidence="1">
    <name type="scientific">Oryza nivara</name>
    <name type="common">Indian wild rice</name>
    <name type="synonym">Oryza sativa f. spontanea</name>
    <dbReference type="NCBI Taxonomy" id="4536"/>
    <lineage>
        <taxon>Eukaryota</taxon>
        <taxon>Viridiplantae</taxon>
        <taxon>Streptophyta</taxon>
        <taxon>Embryophyta</taxon>
        <taxon>Tracheophyta</taxon>
        <taxon>Spermatophyta</taxon>
        <taxon>Magnoliopsida</taxon>
        <taxon>Liliopsida</taxon>
        <taxon>Poales</taxon>
        <taxon>Poaceae</taxon>
        <taxon>BOP clade</taxon>
        <taxon>Oryzoideae</taxon>
        <taxon>Oryzeae</taxon>
        <taxon>Oryzinae</taxon>
        <taxon>Oryza</taxon>
    </lineage>
</organism>
<name>A0A0E0IY54_ORYNI</name>
<accession>A0A0E0IY54</accession>
<dbReference type="AlphaFoldDB" id="A0A0E0IY54"/>